<proteinExistence type="predicted"/>
<protein>
    <submittedName>
        <fullName evidence="2">Transposase</fullName>
    </submittedName>
</protein>
<dbReference type="AlphaFoldDB" id="A0A1I7W9K4"/>
<sequence>MTVTYNVRLKHFLKPRRYGRTTEMEIRGSISGNQASGKGIN</sequence>
<evidence type="ECO:0000313" key="2">
    <source>
        <dbReference type="WBParaSite" id="Hba_01350"/>
    </source>
</evidence>
<organism evidence="1 2">
    <name type="scientific">Heterorhabditis bacteriophora</name>
    <name type="common">Entomopathogenic nematode worm</name>
    <dbReference type="NCBI Taxonomy" id="37862"/>
    <lineage>
        <taxon>Eukaryota</taxon>
        <taxon>Metazoa</taxon>
        <taxon>Ecdysozoa</taxon>
        <taxon>Nematoda</taxon>
        <taxon>Chromadorea</taxon>
        <taxon>Rhabditida</taxon>
        <taxon>Rhabditina</taxon>
        <taxon>Rhabditomorpha</taxon>
        <taxon>Strongyloidea</taxon>
        <taxon>Heterorhabditidae</taxon>
        <taxon>Heterorhabditis</taxon>
    </lineage>
</organism>
<dbReference type="WBParaSite" id="Hba_01350">
    <property type="protein sequence ID" value="Hba_01350"/>
    <property type="gene ID" value="Hba_01350"/>
</dbReference>
<name>A0A1I7W9K4_HETBA</name>
<dbReference type="Proteomes" id="UP000095283">
    <property type="component" value="Unplaced"/>
</dbReference>
<keyword evidence="1" id="KW-1185">Reference proteome</keyword>
<accession>A0A1I7W9K4</accession>
<evidence type="ECO:0000313" key="1">
    <source>
        <dbReference type="Proteomes" id="UP000095283"/>
    </source>
</evidence>
<reference evidence="2" key="1">
    <citation type="submission" date="2016-11" db="UniProtKB">
        <authorList>
            <consortium name="WormBaseParasite"/>
        </authorList>
    </citation>
    <scope>IDENTIFICATION</scope>
</reference>